<evidence type="ECO:0000313" key="5">
    <source>
        <dbReference type="EMBL" id="SCB33819.1"/>
    </source>
</evidence>
<dbReference type="GO" id="GO:0003677">
    <property type="term" value="F:DNA binding"/>
    <property type="evidence" value="ECO:0007669"/>
    <property type="project" value="UniProtKB-KW"/>
</dbReference>
<accession>A0A1C3W1I7</accession>
<protein>
    <submittedName>
        <fullName evidence="5">Phage repressor protein C, contains Cro/C1-type HTH and peptisase s24 domains</fullName>
    </submittedName>
</protein>
<keyword evidence="1" id="KW-0805">Transcription regulation</keyword>
<dbReference type="EMBL" id="FMAF01000008">
    <property type="protein sequence ID" value="SCB33819.1"/>
    <property type="molecule type" value="Genomic_DNA"/>
</dbReference>
<dbReference type="Proteomes" id="UP000199205">
    <property type="component" value="Unassembled WGS sequence"/>
</dbReference>
<dbReference type="SUPFAM" id="SSF51306">
    <property type="entry name" value="LexA/Signal peptidase"/>
    <property type="match status" value="1"/>
</dbReference>
<dbReference type="CDD" id="cd06529">
    <property type="entry name" value="S24_LexA-like"/>
    <property type="match status" value="1"/>
</dbReference>
<dbReference type="InterPro" id="IPR015927">
    <property type="entry name" value="Peptidase_S24_S26A/B/C"/>
</dbReference>
<sequence>MSCSRSVMVAKNAELIPQSQPNLLRMTEITSADRIPHMAKTIHDRIQERLEALKLNPSAASLKAGLSREAVRKLLGNREQIPNGKTLFKLAHALEVSEQWLLSGSDNEPASLANHNASKPEVPHRYEMPNDVPVMGTAAGSHLRGAFQISTDPVDYVRRPPALMNARNIYSLYVEGSSMEPQYFPGDLIYVHPDKPARFGDAVIVQCQTSQNGSTEATIGIYSKRNGENITIKKHNPAAEIEIAKDSIVSIHKVLTLNEIFGV</sequence>
<name>A0A1C3W1I7_9HYPH</name>
<evidence type="ECO:0000313" key="6">
    <source>
        <dbReference type="Proteomes" id="UP000199205"/>
    </source>
</evidence>
<evidence type="ECO:0000259" key="4">
    <source>
        <dbReference type="PROSITE" id="PS50943"/>
    </source>
</evidence>
<dbReference type="PANTHER" id="PTHR40661:SF3">
    <property type="entry name" value="FELS-1 PROPHAGE TRANSCRIPTIONAL REGULATOR"/>
    <property type="match status" value="1"/>
</dbReference>
<feature type="domain" description="HTH cro/C1-type" evidence="4">
    <location>
        <begin position="46"/>
        <end position="101"/>
    </location>
</feature>
<dbReference type="AlphaFoldDB" id="A0A1C3W1I7"/>
<dbReference type="Pfam" id="PF00717">
    <property type="entry name" value="Peptidase_S24"/>
    <property type="match status" value="1"/>
</dbReference>
<dbReference type="Gene3D" id="2.10.109.10">
    <property type="entry name" value="Umud Fragment, subunit A"/>
    <property type="match status" value="1"/>
</dbReference>
<dbReference type="Pfam" id="PF01381">
    <property type="entry name" value="HTH_3"/>
    <property type="match status" value="1"/>
</dbReference>
<dbReference type="PROSITE" id="PS50943">
    <property type="entry name" value="HTH_CROC1"/>
    <property type="match status" value="1"/>
</dbReference>
<organism evidence="5 6">
    <name type="scientific">Rhizobium lusitanum</name>
    <dbReference type="NCBI Taxonomy" id="293958"/>
    <lineage>
        <taxon>Bacteria</taxon>
        <taxon>Pseudomonadati</taxon>
        <taxon>Pseudomonadota</taxon>
        <taxon>Alphaproteobacteria</taxon>
        <taxon>Hyphomicrobiales</taxon>
        <taxon>Rhizobiaceae</taxon>
        <taxon>Rhizobium/Agrobacterium group</taxon>
        <taxon>Rhizobium</taxon>
    </lineage>
</organism>
<dbReference type="InterPro" id="IPR039418">
    <property type="entry name" value="LexA-like"/>
</dbReference>
<dbReference type="InterPro" id="IPR036286">
    <property type="entry name" value="LexA/Signal_pep-like_sf"/>
</dbReference>
<keyword evidence="3" id="KW-0804">Transcription</keyword>
<dbReference type="RefSeq" id="WP_245297497.1">
    <property type="nucleotide sequence ID" value="NZ_FMAF01000008.1"/>
</dbReference>
<dbReference type="SUPFAM" id="SSF47413">
    <property type="entry name" value="lambda repressor-like DNA-binding domains"/>
    <property type="match status" value="1"/>
</dbReference>
<keyword evidence="2" id="KW-0238">DNA-binding</keyword>
<dbReference type="Gene3D" id="1.10.260.40">
    <property type="entry name" value="lambda repressor-like DNA-binding domains"/>
    <property type="match status" value="1"/>
</dbReference>
<evidence type="ECO:0000256" key="2">
    <source>
        <dbReference type="ARBA" id="ARBA00023125"/>
    </source>
</evidence>
<gene>
    <name evidence="5" type="ORF">GA0061101_1082</name>
</gene>
<dbReference type="InterPro" id="IPR010982">
    <property type="entry name" value="Lambda_DNA-bd_dom_sf"/>
</dbReference>
<reference evidence="5 6" key="1">
    <citation type="submission" date="2016-08" db="EMBL/GenBank/DDBJ databases">
        <authorList>
            <person name="Seilhamer J.J."/>
        </authorList>
    </citation>
    <scope>NUCLEOTIDE SEQUENCE [LARGE SCALE GENOMIC DNA]</scope>
    <source>
        <strain evidence="5 6">P1-7</strain>
    </source>
</reference>
<dbReference type="InterPro" id="IPR001387">
    <property type="entry name" value="Cro/C1-type_HTH"/>
</dbReference>
<proteinExistence type="predicted"/>
<evidence type="ECO:0000256" key="3">
    <source>
        <dbReference type="ARBA" id="ARBA00023163"/>
    </source>
</evidence>
<dbReference type="SMART" id="SM00530">
    <property type="entry name" value="HTH_XRE"/>
    <property type="match status" value="1"/>
</dbReference>
<evidence type="ECO:0000256" key="1">
    <source>
        <dbReference type="ARBA" id="ARBA00023015"/>
    </source>
</evidence>
<dbReference type="PANTHER" id="PTHR40661">
    <property type="match status" value="1"/>
</dbReference>